<feature type="region of interest" description="Disordered" evidence="1">
    <location>
        <begin position="1"/>
        <end position="35"/>
    </location>
</feature>
<dbReference type="Proteomes" id="UP001054945">
    <property type="component" value="Unassembled WGS sequence"/>
</dbReference>
<protein>
    <submittedName>
        <fullName evidence="2">Uncharacterized protein</fullName>
    </submittedName>
</protein>
<name>A0AAV4XRW2_CAEEX</name>
<evidence type="ECO:0000313" key="3">
    <source>
        <dbReference type="Proteomes" id="UP001054945"/>
    </source>
</evidence>
<organism evidence="2 3">
    <name type="scientific">Caerostris extrusa</name>
    <name type="common">Bark spider</name>
    <name type="synonym">Caerostris bankana</name>
    <dbReference type="NCBI Taxonomy" id="172846"/>
    <lineage>
        <taxon>Eukaryota</taxon>
        <taxon>Metazoa</taxon>
        <taxon>Ecdysozoa</taxon>
        <taxon>Arthropoda</taxon>
        <taxon>Chelicerata</taxon>
        <taxon>Arachnida</taxon>
        <taxon>Araneae</taxon>
        <taxon>Araneomorphae</taxon>
        <taxon>Entelegynae</taxon>
        <taxon>Araneoidea</taxon>
        <taxon>Araneidae</taxon>
        <taxon>Caerostris</taxon>
    </lineage>
</organism>
<accession>A0AAV4XRW2</accession>
<evidence type="ECO:0000313" key="2">
    <source>
        <dbReference type="EMBL" id="GIY96706.1"/>
    </source>
</evidence>
<sequence length="237" mass="26755">MSPTSLSEDCHTDELNSRVPSGIENDIGPRKNSNYPKNGRRTAFWGIIPDADDNESLRSNCQTIIRPSGLKRSKFNTWFTSVVIFGLCFPGEIFCGYQMASHGMSFTKCAIWDSEQYWSAKNSKNDPKNGRRTAFWGIIPDAADNESLRSNCQTIIRPPGLKRSKFNTCVPSWIENDIGPQKTPKNDPKNGHRKTDPAFWGIISEADDNESLPSNCQTIIRPSRLKRSKFNTWFASL</sequence>
<dbReference type="EMBL" id="BPLR01018078">
    <property type="protein sequence ID" value="GIY96706.1"/>
    <property type="molecule type" value="Genomic_DNA"/>
</dbReference>
<comment type="caution">
    <text evidence="2">The sequence shown here is derived from an EMBL/GenBank/DDBJ whole genome shotgun (WGS) entry which is preliminary data.</text>
</comment>
<proteinExistence type="predicted"/>
<dbReference type="AlphaFoldDB" id="A0AAV4XRW2"/>
<evidence type="ECO:0000256" key="1">
    <source>
        <dbReference type="SAM" id="MobiDB-lite"/>
    </source>
</evidence>
<feature type="compositionally biased region" description="Basic and acidic residues" evidence="1">
    <location>
        <begin position="184"/>
        <end position="196"/>
    </location>
</feature>
<keyword evidence="3" id="KW-1185">Reference proteome</keyword>
<reference evidence="2 3" key="1">
    <citation type="submission" date="2021-06" db="EMBL/GenBank/DDBJ databases">
        <title>Caerostris extrusa draft genome.</title>
        <authorList>
            <person name="Kono N."/>
            <person name="Arakawa K."/>
        </authorList>
    </citation>
    <scope>NUCLEOTIDE SEQUENCE [LARGE SCALE GENOMIC DNA]</scope>
</reference>
<feature type="region of interest" description="Disordered" evidence="1">
    <location>
        <begin position="177"/>
        <end position="196"/>
    </location>
</feature>
<gene>
    <name evidence="2" type="ORF">CEXT_479751</name>
</gene>